<dbReference type="GO" id="GO:0004252">
    <property type="term" value="F:serine-type endopeptidase activity"/>
    <property type="evidence" value="ECO:0007669"/>
    <property type="project" value="InterPro"/>
</dbReference>
<dbReference type="Pfam" id="PF00089">
    <property type="entry name" value="Trypsin"/>
    <property type="match status" value="1"/>
</dbReference>
<dbReference type="InterPro" id="IPR001254">
    <property type="entry name" value="Trypsin_dom"/>
</dbReference>
<feature type="domain" description="Peptidase S1" evidence="1">
    <location>
        <begin position="25"/>
        <end position="69"/>
    </location>
</feature>
<sequence length="162" mass="18633">MFNFKIYQMFEALYRLKENLLVYPTGDSGGPFACFYNGRYHLHGVVSFGDTDACELNAFTTVAPFISWIRKTANQMRMGYVSSESRVQSELRTVENLRQQRSYAKILQSFGRAFENEWTVVKPITVMNERLGPFILMIIICYNPAQARPLACLLHSGPNDER</sequence>
<name>A0A915KLU0_ROMCU</name>
<dbReference type="GO" id="GO:0006508">
    <property type="term" value="P:proteolysis"/>
    <property type="evidence" value="ECO:0007669"/>
    <property type="project" value="InterPro"/>
</dbReference>
<evidence type="ECO:0000259" key="1">
    <source>
        <dbReference type="Pfam" id="PF00089"/>
    </source>
</evidence>
<dbReference type="InterPro" id="IPR043504">
    <property type="entry name" value="Peptidase_S1_PA_chymotrypsin"/>
</dbReference>
<dbReference type="Gene3D" id="2.40.10.10">
    <property type="entry name" value="Trypsin-like serine proteases"/>
    <property type="match status" value="1"/>
</dbReference>
<proteinExistence type="predicted"/>
<dbReference type="WBParaSite" id="nRc.2.0.1.t39398-RA">
    <property type="protein sequence ID" value="nRc.2.0.1.t39398-RA"/>
    <property type="gene ID" value="nRc.2.0.1.g39398"/>
</dbReference>
<reference evidence="3" key="1">
    <citation type="submission" date="2022-11" db="UniProtKB">
        <authorList>
            <consortium name="WormBaseParasite"/>
        </authorList>
    </citation>
    <scope>IDENTIFICATION</scope>
</reference>
<keyword evidence="2" id="KW-1185">Reference proteome</keyword>
<protein>
    <submittedName>
        <fullName evidence="3">Peptidase S1 domain-containing protein</fullName>
    </submittedName>
</protein>
<accession>A0A915KLU0</accession>
<dbReference type="Proteomes" id="UP000887565">
    <property type="component" value="Unplaced"/>
</dbReference>
<dbReference type="InterPro" id="IPR009003">
    <property type="entry name" value="Peptidase_S1_PA"/>
</dbReference>
<evidence type="ECO:0000313" key="2">
    <source>
        <dbReference type="Proteomes" id="UP000887565"/>
    </source>
</evidence>
<evidence type="ECO:0000313" key="3">
    <source>
        <dbReference type="WBParaSite" id="nRc.2.0.1.t39398-RA"/>
    </source>
</evidence>
<dbReference type="AlphaFoldDB" id="A0A915KLU0"/>
<organism evidence="2 3">
    <name type="scientific">Romanomermis culicivorax</name>
    <name type="common">Nematode worm</name>
    <dbReference type="NCBI Taxonomy" id="13658"/>
    <lineage>
        <taxon>Eukaryota</taxon>
        <taxon>Metazoa</taxon>
        <taxon>Ecdysozoa</taxon>
        <taxon>Nematoda</taxon>
        <taxon>Enoplea</taxon>
        <taxon>Dorylaimia</taxon>
        <taxon>Mermithida</taxon>
        <taxon>Mermithoidea</taxon>
        <taxon>Mermithidae</taxon>
        <taxon>Romanomermis</taxon>
    </lineage>
</organism>
<dbReference type="SUPFAM" id="SSF50494">
    <property type="entry name" value="Trypsin-like serine proteases"/>
    <property type="match status" value="1"/>
</dbReference>